<evidence type="ECO:0000313" key="2">
    <source>
        <dbReference type="Proteomes" id="UP000003089"/>
    </source>
</evidence>
<reference evidence="1 2" key="1">
    <citation type="submission" date="2012-02" db="EMBL/GenBank/DDBJ databases">
        <title>The Genome Sequence of Bacteroides nordii CL02T12C05.</title>
        <authorList>
            <consortium name="The Broad Institute Genome Sequencing Platform"/>
            <person name="Earl A."/>
            <person name="Ward D."/>
            <person name="Feldgarden M."/>
            <person name="Gevers D."/>
            <person name="Zitomersky N.L."/>
            <person name="Coyne M.J."/>
            <person name="Comstock L.E."/>
            <person name="Young S.K."/>
            <person name="Zeng Q."/>
            <person name="Gargeya S."/>
            <person name="Fitzgerald M."/>
            <person name="Haas B."/>
            <person name="Abouelleil A."/>
            <person name="Alvarado L."/>
            <person name="Arachchi H.M."/>
            <person name="Berlin A."/>
            <person name="Chapman S.B."/>
            <person name="Gearin G."/>
            <person name="Goldberg J."/>
            <person name="Griggs A."/>
            <person name="Gujja S."/>
            <person name="Hansen M."/>
            <person name="Heiman D."/>
            <person name="Howarth C."/>
            <person name="Larimer J."/>
            <person name="Lui A."/>
            <person name="MacDonald P.J.P."/>
            <person name="McCowen C."/>
            <person name="Montmayeur A."/>
            <person name="Murphy C."/>
            <person name="Neiman D."/>
            <person name="Pearson M."/>
            <person name="Priest M."/>
            <person name="Roberts A."/>
            <person name="Saif S."/>
            <person name="Shea T."/>
            <person name="Sisk P."/>
            <person name="Stolte C."/>
            <person name="Sykes S."/>
            <person name="Wortman J."/>
            <person name="Nusbaum C."/>
            <person name="Birren B."/>
        </authorList>
    </citation>
    <scope>NUCLEOTIDE SEQUENCE [LARGE SCALE GENOMIC DNA]</scope>
    <source>
        <strain evidence="1 2">CL02T12C05</strain>
    </source>
</reference>
<dbReference type="AlphaFoldDB" id="I9SBI9"/>
<sequence>MQSSHKQVQFTDSKDVINVYSSA</sequence>
<gene>
    <name evidence="1" type="ORF">HMPREF1068_01020</name>
</gene>
<accession>I9SBI9</accession>
<organism evidence="1 2">
    <name type="scientific">Bacteroides nordii CL02T12C05</name>
    <dbReference type="NCBI Taxonomy" id="997884"/>
    <lineage>
        <taxon>Bacteria</taxon>
        <taxon>Pseudomonadati</taxon>
        <taxon>Bacteroidota</taxon>
        <taxon>Bacteroidia</taxon>
        <taxon>Bacteroidales</taxon>
        <taxon>Bacteroidaceae</taxon>
        <taxon>Bacteroides</taxon>
    </lineage>
</organism>
<evidence type="ECO:0000313" key="1">
    <source>
        <dbReference type="EMBL" id="EIY52813.1"/>
    </source>
</evidence>
<proteinExistence type="predicted"/>
<dbReference type="Proteomes" id="UP000003089">
    <property type="component" value="Unassembled WGS sequence"/>
</dbReference>
<feature type="non-terminal residue" evidence="1">
    <location>
        <position position="23"/>
    </location>
</feature>
<dbReference type="STRING" id="997884.HMPREF1068_01020"/>
<protein>
    <submittedName>
        <fullName evidence="1">Uncharacterized protein</fullName>
    </submittedName>
</protein>
<comment type="caution">
    <text evidence="1">The sequence shown here is derived from an EMBL/GenBank/DDBJ whole genome shotgun (WGS) entry which is preliminary data.</text>
</comment>
<keyword evidence="2" id="KW-1185">Reference proteome</keyword>
<name>I9SBI9_9BACE</name>
<dbReference type="HOGENOM" id="CLU_3423701_0_0_10"/>
<dbReference type="EMBL" id="AGXS01000014">
    <property type="protein sequence ID" value="EIY52813.1"/>
    <property type="molecule type" value="Genomic_DNA"/>
</dbReference>